<reference evidence="3 4" key="1">
    <citation type="journal article" date="2014" name="PLoS Genet.">
        <title>Phylogenetically driven sequencing of extremely halophilic archaea reveals strategies for static and dynamic osmo-response.</title>
        <authorList>
            <person name="Becker E.A."/>
            <person name="Seitzer P.M."/>
            <person name="Tritt A."/>
            <person name="Larsen D."/>
            <person name="Krusor M."/>
            <person name="Yao A.I."/>
            <person name="Wu D."/>
            <person name="Madern D."/>
            <person name="Eisen J.A."/>
            <person name="Darling A.E."/>
            <person name="Facciotti M.T."/>
        </authorList>
    </citation>
    <scope>NUCLEOTIDE SEQUENCE [LARGE SCALE GENOMIC DNA]</scope>
    <source>
        <strain evidence="3 4">JCM 12255</strain>
    </source>
</reference>
<dbReference type="InterPro" id="IPR005530">
    <property type="entry name" value="SPW"/>
</dbReference>
<dbReference type="eggNOG" id="arCOG09123">
    <property type="taxonomic scope" value="Archaea"/>
</dbReference>
<organism evidence="3 4">
    <name type="scientific">Natronolimnohabitans innermongolicus JCM 12255</name>
    <dbReference type="NCBI Taxonomy" id="1227499"/>
    <lineage>
        <taxon>Archaea</taxon>
        <taxon>Methanobacteriati</taxon>
        <taxon>Methanobacteriota</taxon>
        <taxon>Stenosarchaea group</taxon>
        <taxon>Halobacteria</taxon>
        <taxon>Halobacteriales</taxon>
        <taxon>Natrialbaceae</taxon>
        <taxon>Natronolimnohabitans</taxon>
    </lineage>
</organism>
<keyword evidence="1" id="KW-0812">Transmembrane</keyword>
<evidence type="ECO:0000259" key="2">
    <source>
        <dbReference type="Pfam" id="PF03779"/>
    </source>
</evidence>
<evidence type="ECO:0000313" key="3">
    <source>
        <dbReference type="EMBL" id="ELY57458.1"/>
    </source>
</evidence>
<keyword evidence="4" id="KW-1185">Reference proteome</keyword>
<dbReference type="EMBL" id="AOHZ01000041">
    <property type="protein sequence ID" value="ELY57458.1"/>
    <property type="molecule type" value="Genomic_DNA"/>
</dbReference>
<dbReference type="AlphaFoldDB" id="L9XA09"/>
<feature type="transmembrane region" description="Helical" evidence="1">
    <location>
        <begin position="15"/>
        <end position="35"/>
    </location>
</feature>
<feature type="transmembrane region" description="Helical" evidence="1">
    <location>
        <begin position="98"/>
        <end position="121"/>
    </location>
</feature>
<feature type="transmembrane region" description="Helical" evidence="1">
    <location>
        <begin position="68"/>
        <end position="91"/>
    </location>
</feature>
<dbReference type="RefSeq" id="WP_007258945.1">
    <property type="nucleotide sequence ID" value="NZ_AOHZ01000041.1"/>
</dbReference>
<dbReference type="Pfam" id="PF03779">
    <property type="entry name" value="SPW"/>
    <property type="match status" value="1"/>
</dbReference>
<gene>
    <name evidence="3" type="ORF">C493_08231</name>
</gene>
<comment type="caution">
    <text evidence="3">The sequence shown here is derived from an EMBL/GenBank/DDBJ whole genome shotgun (WGS) entry which is preliminary data.</text>
</comment>
<proteinExistence type="predicted"/>
<protein>
    <submittedName>
        <fullName evidence="3">SPW repeat-containing protein</fullName>
    </submittedName>
</protein>
<keyword evidence="1" id="KW-0472">Membrane</keyword>
<dbReference type="STRING" id="1227499.C493_08231"/>
<accession>L9XA09</accession>
<evidence type="ECO:0000256" key="1">
    <source>
        <dbReference type="SAM" id="Phobius"/>
    </source>
</evidence>
<keyword evidence="1" id="KW-1133">Transmembrane helix</keyword>
<dbReference type="Proteomes" id="UP000011602">
    <property type="component" value="Unassembled WGS sequence"/>
</dbReference>
<feature type="transmembrane region" description="Helical" evidence="1">
    <location>
        <begin position="42"/>
        <end position="62"/>
    </location>
</feature>
<sequence length="131" mass="12986">MSETRSTTDGSPIPVRTAGLAAALGVWVLWSGVVLTGHGTIILNNFLVGAAIAAGGAFAAAWPDGGPLPAVAVPVLVAVLGIWIAAAPFVLAAGSDLLLWSNVIAGLLVAVLAAGSVYGSWQLTQSTATRA</sequence>
<name>L9XA09_9EURY</name>
<evidence type="ECO:0000313" key="4">
    <source>
        <dbReference type="Proteomes" id="UP000011602"/>
    </source>
</evidence>
<feature type="domain" description="SPW repeat-containing integral membrane" evidence="2">
    <location>
        <begin position="19"/>
        <end position="114"/>
    </location>
</feature>